<dbReference type="PANTHER" id="PTHR12406:SF7">
    <property type="entry name" value="PATATIN-LIKE PHOSPHOLIPASE DOMAIN-CONTAINING PROTEIN 4"/>
    <property type="match status" value="1"/>
</dbReference>
<dbReference type="GO" id="GO:0055088">
    <property type="term" value="P:lipid homeostasis"/>
    <property type="evidence" value="ECO:0007669"/>
    <property type="project" value="TreeGrafter"/>
</dbReference>
<dbReference type="GO" id="GO:0005737">
    <property type="term" value="C:cytoplasm"/>
    <property type="evidence" value="ECO:0007669"/>
    <property type="project" value="TreeGrafter"/>
</dbReference>
<name>A0A6C0KLQ6_9ZZZZ</name>
<reference evidence="1" key="1">
    <citation type="journal article" date="2020" name="Nature">
        <title>Giant virus diversity and host interactions through global metagenomics.</title>
        <authorList>
            <person name="Schulz F."/>
            <person name="Roux S."/>
            <person name="Paez-Espino D."/>
            <person name="Jungbluth S."/>
            <person name="Walsh D.A."/>
            <person name="Denef V.J."/>
            <person name="McMahon K.D."/>
            <person name="Konstantinidis K.T."/>
            <person name="Eloe-Fadrosh E.A."/>
            <person name="Kyrpides N.C."/>
            <person name="Woyke T."/>
        </authorList>
    </citation>
    <scope>NUCLEOTIDE SEQUENCE</scope>
    <source>
        <strain evidence="1">GVMAG-S-3300012000-57</strain>
    </source>
</reference>
<dbReference type="GO" id="GO:0019433">
    <property type="term" value="P:triglyceride catabolic process"/>
    <property type="evidence" value="ECO:0007669"/>
    <property type="project" value="TreeGrafter"/>
</dbReference>
<organism evidence="1">
    <name type="scientific">viral metagenome</name>
    <dbReference type="NCBI Taxonomy" id="1070528"/>
    <lineage>
        <taxon>unclassified sequences</taxon>
        <taxon>metagenomes</taxon>
        <taxon>organismal metagenomes</taxon>
    </lineage>
</organism>
<dbReference type="GO" id="GO:0016020">
    <property type="term" value="C:membrane"/>
    <property type="evidence" value="ECO:0007669"/>
    <property type="project" value="TreeGrafter"/>
</dbReference>
<accession>A0A6C0KLQ6</accession>
<dbReference type="PANTHER" id="PTHR12406">
    <property type="entry name" value="CALCIUM-INDEPENDENT PHOSPHOLIPASE A2 IPLA2 -RELATED"/>
    <property type="match status" value="1"/>
</dbReference>
<evidence type="ECO:0008006" key="2">
    <source>
        <dbReference type="Google" id="ProtNLM"/>
    </source>
</evidence>
<dbReference type="GO" id="GO:0005811">
    <property type="term" value="C:lipid droplet"/>
    <property type="evidence" value="ECO:0007669"/>
    <property type="project" value="TreeGrafter"/>
</dbReference>
<sequence>MQPHPTSTIVTKHNNASYSPENITQFLLHNPSNQGKKLISISPGGYKGFYMMGVAAYVKKHYDLSNYIYSGASAGAWNSLLMTYTGDISIFRQHIIDPTIRGAKSISEMEQVLKRRLLESYSTKDFDLERLFIGVTTVERGRKPSTTIYTRFEHLEDAIDCCIASSHIPFITGNMTYTYHNLLSFDGGFSKYPYLGFIKPVLHITPGMWKSSDIPAKIWKDIHEYTTLFSKDRYEFDALYDQGYRDAIYRKDILDKLLQ</sequence>
<evidence type="ECO:0000313" key="1">
    <source>
        <dbReference type="EMBL" id="QHU17268.1"/>
    </source>
</evidence>
<dbReference type="InterPro" id="IPR016035">
    <property type="entry name" value="Acyl_Trfase/lysoPLipase"/>
</dbReference>
<dbReference type="SUPFAM" id="SSF52151">
    <property type="entry name" value="FabD/lysophospholipase-like"/>
    <property type="match status" value="1"/>
</dbReference>
<dbReference type="GO" id="GO:0004806">
    <property type="term" value="F:triacylglycerol lipase activity"/>
    <property type="evidence" value="ECO:0007669"/>
    <property type="project" value="TreeGrafter"/>
</dbReference>
<proteinExistence type="predicted"/>
<dbReference type="AlphaFoldDB" id="A0A6C0KLQ6"/>
<protein>
    <recommendedName>
        <fullName evidence="2">PNPLA domain-containing protein</fullName>
    </recommendedName>
</protein>
<dbReference type="EMBL" id="MN740900">
    <property type="protein sequence ID" value="QHU17268.1"/>
    <property type="molecule type" value="Genomic_DNA"/>
</dbReference>
<dbReference type="InterPro" id="IPR033562">
    <property type="entry name" value="PLPL"/>
</dbReference>